<evidence type="ECO:0000313" key="2">
    <source>
        <dbReference type="EMBL" id="UUF07491.1"/>
    </source>
</evidence>
<dbReference type="Pfam" id="PF04488">
    <property type="entry name" value="Gly_transf_sug"/>
    <property type="match status" value="1"/>
</dbReference>
<dbReference type="InterPro" id="IPR029044">
    <property type="entry name" value="Nucleotide-diphossugar_trans"/>
</dbReference>
<organism evidence="2 3">
    <name type="scientific">Turicibacter bilis</name>
    <dbReference type="NCBI Taxonomy" id="2735723"/>
    <lineage>
        <taxon>Bacteria</taxon>
        <taxon>Bacillati</taxon>
        <taxon>Bacillota</taxon>
        <taxon>Erysipelotrichia</taxon>
        <taxon>Erysipelotrichales</taxon>
        <taxon>Turicibacteraceae</taxon>
        <taxon>Turicibacter</taxon>
    </lineage>
</organism>
<reference evidence="2" key="1">
    <citation type="submission" date="2021-03" db="EMBL/GenBank/DDBJ databases">
        <title>Comparative Genomics and Metabolomics in the genus Turicibacter.</title>
        <authorList>
            <person name="Maki J."/>
            <person name="Looft T."/>
        </authorList>
    </citation>
    <scope>NUCLEOTIDE SEQUENCE</scope>
    <source>
        <strain evidence="2">ISU324</strain>
    </source>
</reference>
<dbReference type="EMBL" id="CP071250">
    <property type="protein sequence ID" value="UUF07491.1"/>
    <property type="molecule type" value="Genomic_DNA"/>
</dbReference>
<dbReference type="RefSeq" id="WP_055275380.1">
    <property type="nucleotide sequence ID" value="NZ_CP071250.1"/>
</dbReference>
<sequence length="196" mass="23098">MSQMIPKIIHQIWIGDSEIPKQCLQYIDSWKKHHSDWEYRLWTDENMIKLQNQELYDSTTNIRQKADIARYELLYRFGGVYVDIDMECFKNIEPLLDGVEFFVGTEDDFYFSNELMGCVPYHELMCELVEGIPASIKSDYNLTIDEQSGPIYITKYLLWMPQVTVVEQEIFFPEQNCQANLKKSYAAHRAKLLASL</sequence>
<dbReference type="Proteomes" id="UP001058072">
    <property type="component" value="Chromosome"/>
</dbReference>
<keyword evidence="1" id="KW-0808">Transferase</keyword>
<dbReference type="GO" id="GO:0000030">
    <property type="term" value="F:mannosyltransferase activity"/>
    <property type="evidence" value="ECO:0007669"/>
    <property type="project" value="TreeGrafter"/>
</dbReference>
<evidence type="ECO:0000313" key="3">
    <source>
        <dbReference type="Proteomes" id="UP001058072"/>
    </source>
</evidence>
<evidence type="ECO:0000256" key="1">
    <source>
        <dbReference type="ARBA" id="ARBA00022679"/>
    </source>
</evidence>
<accession>A0A9Q9CLD3</accession>
<name>A0A9Q9CLD3_9FIRM</name>
<dbReference type="PANTHER" id="PTHR32385">
    <property type="entry name" value="MANNOSYL PHOSPHORYLINOSITOL CERAMIDE SYNTHASE"/>
    <property type="match status" value="1"/>
</dbReference>
<dbReference type="PANTHER" id="PTHR32385:SF15">
    <property type="entry name" value="INOSITOL PHOSPHOCERAMIDE MANNOSYLTRANSFERASE 1"/>
    <property type="match status" value="1"/>
</dbReference>
<dbReference type="Gene3D" id="3.90.550.20">
    <property type="match status" value="1"/>
</dbReference>
<dbReference type="GO" id="GO:0016020">
    <property type="term" value="C:membrane"/>
    <property type="evidence" value="ECO:0007669"/>
    <property type="project" value="GOC"/>
</dbReference>
<dbReference type="AlphaFoldDB" id="A0A9Q9CLD3"/>
<dbReference type="InterPro" id="IPR007577">
    <property type="entry name" value="GlycoTrfase_DXD_sugar-bd_CS"/>
</dbReference>
<gene>
    <name evidence="2" type="ORF">J0J70_07560</name>
</gene>
<dbReference type="GO" id="GO:0051999">
    <property type="term" value="P:mannosyl-inositol phosphorylceramide biosynthetic process"/>
    <property type="evidence" value="ECO:0007669"/>
    <property type="project" value="TreeGrafter"/>
</dbReference>
<evidence type="ECO:0008006" key="4">
    <source>
        <dbReference type="Google" id="ProtNLM"/>
    </source>
</evidence>
<proteinExistence type="predicted"/>
<dbReference type="InterPro" id="IPR051706">
    <property type="entry name" value="Glycosyltransferase_domain"/>
</dbReference>
<dbReference type="SUPFAM" id="SSF53448">
    <property type="entry name" value="Nucleotide-diphospho-sugar transferases"/>
    <property type="match status" value="1"/>
</dbReference>
<protein>
    <recommendedName>
        <fullName evidence="4">Mannosyltransferase</fullName>
    </recommendedName>
</protein>